<evidence type="ECO:0000313" key="1">
    <source>
        <dbReference type="EMBL" id="MEB3100296.1"/>
    </source>
</evidence>
<sequence length="67" mass="7564">MKIWFQDLQVNSVSNSSGIFSGDNIHLNWKHSRKTNDGFGSIQGNSNISKGNVHIVFDRDVVDVFKK</sequence>
<dbReference type="EMBL" id="JAYJLD010000001">
    <property type="protein sequence ID" value="MEB3100296.1"/>
    <property type="molecule type" value="Genomic_DNA"/>
</dbReference>
<protein>
    <submittedName>
        <fullName evidence="1">Uncharacterized protein</fullName>
    </submittedName>
</protein>
<comment type="caution">
    <text evidence="1">The sequence shown here is derived from an EMBL/GenBank/DDBJ whole genome shotgun (WGS) entry which is preliminary data.</text>
</comment>
<accession>A0ABU5ZG64</accession>
<gene>
    <name evidence="1" type="ORF">VF724_01310</name>
</gene>
<evidence type="ECO:0000313" key="2">
    <source>
        <dbReference type="Proteomes" id="UP001310386"/>
    </source>
</evidence>
<keyword evidence="2" id="KW-1185">Reference proteome</keyword>
<organism evidence="1 2">
    <name type="scientific">Ferviditalea candida</name>
    <dbReference type="NCBI Taxonomy" id="3108399"/>
    <lineage>
        <taxon>Bacteria</taxon>
        <taxon>Bacillati</taxon>
        <taxon>Bacillota</taxon>
        <taxon>Bacilli</taxon>
        <taxon>Bacillales</taxon>
        <taxon>Paenibacillaceae</taxon>
        <taxon>Ferviditalea</taxon>
    </lineage>
</organism>
<reference evidence="1" key="1">
    <citation type="submission" date="2023-12" db="EMBL/GenBank/DDBJ databases">
        <title>Fervidustalea candida gen. nov., sp. nov., a novel member of the family Paenibacillaceae isolated from a geothermal area.</title>
        <authorList>
            <person name="Li W.-J."/>
            <person name="Jiao J.-Y."/>
            <person name="Chen Y."/>
        </authorList>
    </citation>
    <scope>NUCLEOTIDE SEQUENCE</scope>
    <source>
        <strain evidence="1">SYSU GA230002</strain>
    </source>
</reference>
<proteinExistence type="predicted"/>
<dbReference type="Proteomes" id="UP001310386">
    <property type="component" value="Unassembled WGS sequence"/>
</dbReference>
<name>A0ABU5ZG64_9BACL</name>